<evidence type="ECO:0000313" key="5">
    <source>
        <dbReference type="Proteomes" id="UP000295293"/>
    </source>
</evidence>
<dbReference type="RefSeq" id="WP_133821509.1">
    <property type="nucleotide sequence ID" value="NZ_SNZH01000021.1"/>
</dbReference>
<organism evidence="4 5">
    <name type="scientific">Tahibacter aquaticus</name>
    <dbReference type="NCBI Taxonomy" id="520092"/>
    <lineage>
        <taxon>Bacteria</taxon>
        <taxon>Pseudomonadati</taxon>
        <taxon>Pseudomonadota</taxon>
        <taxon>Gammaproteobacteria</taxon>
        <taxon>Lysobacterales</taxon>
        <taxon>Rhodanobacteraceae</taxon>
        <taxon>Tahibacter</taxon>
    </lineage>
</organism>
<feature type="chain" id="PRO_5020797533" evidence="3">
    <location>
        <begin position="40"/>
        <end position="435"/>
    </location>
</feature>
<evidence type="ECO:0000256" key="3">
    <source>
        <dbReference type="SAM" id="SignalP"/>
    </source>
</evidence>
<evidence type="ECO:0000256" key="2">
    <source>
        <dbReference type="SAM" id="Coils"/>
    </source>
</evidence>
<feature type="coiled-coil region" evidence="2">
    <location>
        <begin position="122"/>
        <end position="149"/>
    </location>
</feature>
<keyword evidence="3" id="KW-0732">Signal</keyword>
<name>A0A4V3DLC2_9GAMM</name>
<dbReference type="PANTHER" id="PTHR30203:SF24">
    <property type="entry name" value="BLR4935 PROTEIN"/>
    <property type="match status" value="1"/>
</dbReference>
<feature type="signal peptide" evidence="3">
    <location>
        <begin position="1"/>
        <end position="39"/>
    </location>
</feature>
<dbReference type="Pfam" id="PF02321">
    <property type="entry name" value="OEP"/>
    <property type="match status" value="2"/>
</dbReference>
<proteinExistence type="inferred from homology"/>
<dbReference type="InterPro" id="IPR010131">
    <property type="entry name" value="MdtP/NodT-like"/>
</dbReference>
<dbReference type="EMBL" id="SNZH01000021">
    <property type="protein sequence ID" value="TDR38416.1"/>
    <property type="molecule type" value="Genomic_DNA"/>
</dbReference>
<dbReference type="PANTHER" id="PTHR30203">
    <property type="entry name" value="OUTER MEMBRANE CATION EFFLUX PROTEIN"/>
    <property type="match status" value="1"/>
</dbReference>
<gene>
    <name evidence="4" type="ORF">DFR29_12188</name>
</gene>
<dbReference type="InterPro" id="IPR003423">
    <property type="entry name" value="OMP_efflux"/>
</dbReference>
<sequence length="435" mass="47115">MGFPFIRSTLAPRAGQPRPIALQALALATLLAFAPPTFAEAPPPGADVASIRAWLLANNPDLQAMQAEAEAAQARIYPAGALPDPMAGVELQEIDPDRPTLLPNNVGSTTYSLKQPIPLWGKRGLAREIAGQQANAAQLEREATALNLLAQAEQAYVRYWHARESVLVVDRLIELLGQVEEVARVRYSLGVAAQQDSIRAQVARTTMQRERIERLAVRREAAAMLNAVLGRPADAPLAEPASEPVLGLPAGSLAHALAGLENAQHPALQARLAVAAAADTAAQLQRRQRFPDITLGVGVMQRDDRVDSLEVMLEVEIPLQQRARREREREAVLMGDAARSRVQAMRNDLQGQLGQAWAQADSARDQRQLIEQTLIPQSQANFESALASYRVGDVDFGTLLEALEAWQGADLSRVDVRRDEFLGAAAVRAIVGSVE</sequence>
<evidence type="ECO:0000313" key="4">
    <source>
        <dbReference type="EMBL" id="TDR38416.1"/>
    </source>
</evidence>
<keyword evidence="2" id="KW-0175">Coiled coil</keyword>
<accession>A0A4V3DLC2</accession>
<protein>
    <submittedName>
        <fullName evidence="4">Outer membrane protein TolC</fullName>
    </submittedName>
</protein>
<dbReference type="OrthoDB" id="9791261at2"/>
<dbReference type="Proteomes" id="UP000295293">
    <property type="component" value="Unassembled WGS sequence"/>
</dbReference>
<dbReference type="GO" id="GO:0015562">
    <property type="term" value="F:efflux transmembrane transporter activity"/>
    <property type="evidence" value="ECO:0007669"/>
    <property type="project" value="InterPro"/>
</dbReference>
<reference evidence="4 5" key="1">
    <citation type="submission" date="2019-03" db="EMBL/GenBank/DDBJ databases">
        <title>Genomic Encyclopedia of Type Strains, Phase IV (KMG-IV): sequencing the most valuable type-strain genomes for metagenomic binning, comparative biology and taxonomic classification.</title>
        <authorList>
            <person name="Goeker M."/>
        </authorList>
    </citation>
    <scope>NUCLEOTIDE SEQUENCE [LARGE SCALE GENOMIC DNA]</scope>
    <source>
        <strain evidence="4 5">DSM 21667</strain>
    </source>
</reference>
<dbReference type="AlphaFoldDB" id="A0A4V3DLC2"/>
<comment type="similarity">
    <text evidence="1">Belongs to the outer membrane factor (OMF) (TC 1.B.17) family.</text>
</comment>
<keyword evidence="5" id="KW-1185">Reference proteome</keyword>
<comment type="caution">
    <text evidence="4">The sequence shown here is derived from an EMBL/GenBank/DDBJ whole genome shotgun (WGS) entry which is preliminary data.</text>
</comment>
<dbReference type="Gene3D" id="1.20.1600.10">
    <property type="entry name" value="Outer membrane efflux proteins (OEP)"/>
    <property type="match status" value="1"/>
</dbReference>
<evidence type="ECO:0000256" key="1">
    <source>
        <dbReference type="ARBA" id="ARBA00007613"/>
    </source>
</evidence>
<dbReference type="SUPFAM" id="SSF56954">
    <property type="entry name" value="Outer membrane efflux proteins (OEP)"/>
    <property type="match status" value="1"/>
</dbReference>